<accession>A0A2T7DN47</accession>
<dbReference type="Proteomes" id="UP000244336">
    <property type="component" value="Chromosome 5"/>
</dbReference>
<evidence type="ECO:0000313" key="3">
    <source>
        <dbReference type="Proteomes" id="UP000244336"/>
    </source>
</evidence>
<dbReference type="Gramene" id="PUZ57015">
    <property type="protein sequence ID" value="PUZ57015"/>
    <property type="gene ID" value="GQ55_5G394400"/>
</dbReference>
<protein>
    <submittedName>
        <fullName evidence="2">Uncharacterized protein</fullName>
    </submittedName>
</protein>
<dbReference type="EMBL" id="CM009753">
    <property type="protein sequence ID" value="PUZ57015.1"/>
    <property type="molecule type" value="Genomic_DNA"/>
</dbReference>
<feature type="compositionally biased region" description="Basic and acidic residues" evidence="1">
    <location>
        <begin position="1"/>
        <end position="13"/>
    </location>
</feature>
<reference evidence="2 3" key="1">
    <citation type="submission" date="2018-04" db="EMBL/GenBank/DDBJ databases">
        <title>WGS assembly of Panicum hallii var. hallii HAL2.</title>
        <authorList>
            <person name="Lovell J."/>
            <person name="Jenkins J."/>
            <person name="Lowry D."/>
            <person name="Mamidi S."/>
            <person name="Sreedasyam A."/>
            <person name="Weng X."/>
            <person name="Barry K."/>
            <person name="Bonette J."/>
            <person name="Campitelli B."/>
            <person name="Daum C."/>
            <person name="Gordon S."/>
            <person name="Gould B."/>
            <person name="Lipzen A."/>
            <person name="MacQueen A."/>
            <person name="Palacio-Mejia J."/>
            <person name="Plott C."/>
            <person name="Shakirov E."/>
            <person name="Shu S."/>
            <person name="Yoshinaga Y."/>
            <person name="Zane M."/>
            <person name="Rokhsar D."/>
            <person name="Grimwood J."/>
            <person name="Schmutz J."/>
            <person name="Juenger T."/>
        </authorList>
    </citation>
    <scope>NUCLEOTIDE SEQUENCE [LARGE SCALE GENOMIC DNA]</scope>
    <source>
        <strain evidence="3">cv. HAL2</strain>
    </source>
</reference>
<feature type="region of interest" description="Disordered" evidence="1">
    <location>
        <begin position="1"/>
        <end position="76"/>
    </location>
</feature>
<sequence length="76" mass="8336">MTCERRRMSARDRRLPHRPAPPLQLQAAARGSLPFPRRKAAGSLRTPAPPLRLVPRQPAPAGQPLPGTCLQPSRCP</sequence>
<evidence type="ECO:0000256" key="1">
    <source>
        <dbReference type="SAM" id="MobiDB-lite"/>
    </source>
</evidence>
<proteinExistence type="predicted"/>
<evidence type="ECO:0000313" key="2">
    <source>
        <dbReference type="EMBL" id="PUZ57015.1"/>
    </source>
</evidence>
<gene>
    <name evidence="2" type="ORF">GQ55_5G394400</name>
</gene>
<feature type="compositionally biased region" description="Pro residues" evidence="1">
    <location>
        <begin position="47"/>
        <end position="63"/>
    </location>
</feature>
<organism evidence="2 3">
    <name type="scientific">Panicum hallii var. hallii</name>
    <dbReference type="NCBI Taxonomy" id="1504633"/>
    <lineage>
        <taxon>Eukaryota</taxon>
        <taxon>Viridiplantae</taxon>
        <taxon>Streptophyta</taxon>
        <taxon>Embryophyta</taxon>
        <taxon>Tracheophyta</taxon>
        <taxon>Spermatophyta</taxon>
        <taxon>Magnoliopsida</taxon>
        <taxon>Liliopsida</taxon>
        <taxon>Poales</taxon>
        <taxon>Poaceae</taxon>
        <taxon>PACMAD clade</taxon>
        <taxon>Panicoideae</taxon>
        <taxon>Panicodae</taxon>
        <taxon>Paniceae</taxon>
        <taxon>Panicinae</taxon>
        <taxon>Panicum</taxon>
        <taxon>Panicum sect. Panicum</taxon>
    </lineage>
</organism>
<dbReference type="AlphaFoldDB" id="A0A2T7DN47"/>
<keyword evidence="3" id="KW-1185">Reference proteome</keyword>
<name>A0A2T7DN47_9POAL</name>